<dbReference type="InterPro" id="IPR000086">
    <property type="entry name" value="NUDIX_hydrolase_dom"/>
</dbReference>
<dbReference type="CDD" id="cd04664">
    <property type="entry name" value="NUDIX_DHNTPase_like"/>
    <property type="match status" value="1"/>
</dbReference>
<feature type="domain" description="Nudix hydrolase" evidence="2">
    <location>
        <begin position="5"/>
        <end position="137"/>
    </location>
</feature>
<dbReference type="PROSITE" id="PS51462">
    <property type="entry name" value="NUDIX"/>
    <property type="match status" value="1"/>
</dbReference>
<evidence type="ECO:0000259" key="2">
    <source>
        <dbReference type="PROSITE" id="PS51462"/>
    </source>
</evidence>
<dbReference type="InterPro" id="IPR051325">
    <property type="entry name" value="Nudix_hydrolase_domain"/>
</dbReference>
<dbReference type="PANTHER" id="PTHR21340:SF0">
    <property type="entry name" value="BIS(5'-NUCLEOSYL)-TETRAPHOSPHATASE [ASYMMETRICAL]"/>
    <property type="match status" value="1"/>
</dbReference>
<keyword evidence="1" id="KW-0378">Hydrolase</keyword>
<dbReference type="EMBL" id="JARGDL010000013">
    <property type="protein sequence ID" value="MDF1612435.1"/>
    <property type="molecule type" value="Genomic_DNA"/>
</dbReference>
<dbReference type="InterPro" id="IPR015797">
    <property type="entry name" value="NUDIX_hydrolase-like_dom_sf"/>
</dbReference>
<evidence type="ECO:0000256" key="1">
    <source>
        <dbReference type="ARBA" id="ARBA00022801"/>
    </source>
</evidence>
<dbReference type="GO" id="GO:0006754">
    <property type="term" value="P:ATP biosynthetic process"/>
    <property type="evidence" value="ECO:0007669"/>
    <property type="project" value="TreeGrafter"/>
</dbReference>
<dbReference type="Gene3D" id="3.90.79.10">
    <property type="entry name" value="Nucleoside Triphosphate Pyrophosphohydrolase"/>
    <property type="match status" value="1"/>
</dbReference>
<accession>A0AAE3TCZ3</accession>
<dbReference type="PANTHER" id="PTHR21340">
    <property type="entry name" value="DIADENOSINE 5,5-P1,P4-TETRAPHOSPHATE PYROPHOSPHOHYDROLASE MUTT"/>
    <property type="match status" value="1"/>
</dbReference>
<dbReference type="Pfam" id="PF00293">
    <property type="entry name" value="NUDIX"/>
    <property type="match status" value="1"/>
</dbReference>
<gene>
    <name evidence="3" type="ORF">P0M35_09750</name>
</gene>
<dbReference type="SUPFAM" id="SSF55811">
    <property type="entry name" value="Nudix"/>
    <property type="match status" value="1"/>
</dbReference>
<comment type="caution">
    <text evidence="3">The sequence shown here is derived from an EMBL/GenBank/DDBJ whole genome shotgun (WGS) entry which is preliminary data.</text>
</comment>
<reference evidence="3" key="1">
    <citation type="submission" date="2023-03" db="EMBL/GenBank/DDBJ databases">
        <title>Stygiobacter electus gen. nov., sp. nov., facultatively anaerobic thermotolerant bacterium of the class Ignavibacteria from a well of Yessentuki mineral water deposit.</title>
        <authorList>
            <person name="Podosokorskaya O.A."/>
            <person name="Elcheninov A.G."/>
            <person name="Petrova N.F."/>
            <person name="Zavarzina D.G."/>
            <person name="Kublanov I.V."/>
            <person name="Merkel A.Y."/>
        </authorList>
    </citation>
    <scope>NUCLEOTIDE SEQUENCE</scope>
    <source>
        <strain evidence="3">09-Me</strain>
    </source>
</reference>
<sequence>MNIISNLIEAHIIRKIDSGIEFLLMKRNPNEKYPNIWQMVTGTIDGNEKAYETALREIEEETSVKPEKLWVVPIINSFYSHEKNEICFVPVFVTQFGKDVRIKISDEHSEFLWLQKEEAKQLLAWPGQRKSVDIIYDYFSGKDNSLKFIEINLSA</sequence>
<dbReference type="AlphaFoldDB" id="A0AAE3TCZ3"/>
<dbReference type="Proteomes" id="UP001221302">
    <property type="component" value="Unassembled WGS sequence"/>
</dbReference>
<protein>
    <submittedName>
        <fullName evidence="3">NUDIX domain-containing protein</fullName>
    </submittedName>
</protein>
<evidence type="ECO:0000313" key="3">
    <source>
        <dbReference type="EMBL" id="MDF1612435.1"/>
    </source>
</evidence>
<evidence type="ECO:0000313" key="4">
    <source>
        <dbReference type="Proteomes" id="UP001221302"/>
    </source>
</evidence>
<dbReference type="RefSeq" id="WP_321536206.1">
    <property type="nucleotide sequence ID" value="NZ_JARGDL010000013.1"/>
</dbReference>
<keyword evidence="4" id="KW-1185">Reference proteome</keyword>
<organism evidence="3 4">
    <name type="scientific">Stygiobacter electus</name>
    <dbReference type="NCBI Taxonomy" id="3032292"/>
    <lineage>
        <taxon>Bacteria</taxon>
        <taxon>Pseudomonadati</taxon>
        <taxon>Ignavibacteriota</taxon>
        <taxon>Ignavibacteria</taxon>
        <taxon>Ignavibacteriales</taxon>
        <taxon>Melioribacteraceae</taxon>
        <taxon>Stygiobacter</taxon>
    </lineage>
</organism>
<dbReference type="GO" id="GO:0006167">
    <property type="term" value="P:AMP biosynthetic process"/>
    <property type="evidence" value="ECO:0007669"/>
    <property type="project" value="TreeGrafter"/>
</dbReference>
<dbReference type="GO" id="GO:0004081">
    <property type="term" value="F:bis(5'-nucleosyl)-tetraphosphatase (asymmetrical) activity"/>
    <property type="evidence" value="ECO:0007669"/>
    <property type="project" value="TreeGrafter"/>
</dbReference>
<proteinExistence type="predicted"/>
<name>A0AAE3TCZ3_9BACT</name>